<dbReference type="EMBL" id="MU853826">
    <property type="protein sequence ID" value="KAK3938576.1"/>
    <property type="molecule type" value="Genomic_DNA"/>
</dbReference>
<evidence type="ECO:0000313" key="4">
    <source>
        <dbReference type="Proteomes" id="UP001303473"/>
    </source>
</evidence>
<gene>
    <name evidence="3" type="ORF">QBC46DRAFT_343375</name>
</gene>
<protein>
    <submittedName>
        <fullName evidence="3">Necrosis-inducing factor-domain-containing protein</fullName>
    </submittedName>
</protein>
<dbReference type="Proteomes" id="UP001303473">
    <property type="component" value="Unassembled WGS sequence"/>
</dbReference>
<reference evidence="4" key="1">
    <citation type="journal article" date="2023" name="Mol. Phylogenet. Evol.">
        <title>Genome-scale phylogeny and comparative genomics of the fungal order Sordariales.</title>
        <authorList>
            <person name="Hensen N."/>
            <person name="Bonometti L."/>
            <person name="Westerberg I."/>
            <person name="Brannstrom I.O."/>
            <person name="Guillou S."/>
            <person name="Cros-Aarteil S."/>
            <person name="Calhoun S."/>
            <person name="Haridas S."/>
            <person name="Kuo A."/>
            <person name="Mondo S."/>
            <person name="Pangilinan J."/>
            <person name="Riley R."/>
            <person name="LaButti K."/>
            <person name="Andreopoulos B."/>
            <person name="Lipzen A."/>
            <person name="Chen C."/>
            <person name="Yan M."/>
            <person name="Daum C."/>
            <person name="Ng V."/>
            <person name="Clum A."/>
            <person name="Steindorff A."/>
            <person name="Ohm R.A."/>
            <person name="Martin F."/>
            <person name="Silar P."/>
            <person name="Natvig D.O."/>
            <person name="Lalanne C."/>
            <person name="Gautier V."/>
            <person name="Ament-Velasquez S.L."/>
            <person name="Kruys A."/>
            <person name="Hutchinson M.I."/>
            <person name="Powell A.J."/>
            <person name="Barry K."/>
            <person name="Miller A.N."/>
            <person name="Grigoriev I.V."/>
            <person name="Debuchy R."/>
            <person name="Gladieux P."/>
            <person name="Hiltunen Thoren M."/>
            <person name="Johannesson H."/>
        </authorList>
    </citation>
    <scope>NUCLEOTIDE SEQUENCE [LARGE SCALE GENOMIC DNA]</scope>
    <source>
        <strain evidence="4">CBS 340.73</strain>
    </source>
</reference>
<accession>A0AAN6N4T9</accession>
<sequence>MPSQREFFLAGLLLCLTFLSSGAHALPWPLSAILKKPAVPAQIAPAAVKFSDLWALSPTGDTYVNLKIPASENSGNLVTIPAGNRSDTATGSAAAHPVIFTANDHEKHCTSFMFKNEGSDASPLSDDCRVIMKNIDGGGSWTIQILGLQRQLVQYGTCAVAVVTVLVPSVFSFSYVVGNGDLIHMIDRAIAMYDTNGKVGGVAWTDCSSNDGMDAIKFSIYHT</sequence>
<feature type="signal peptide" evidence="1">
    <location>
        <begin position="1"/>
        <end position="25"/>
    </location>
</feature>
<evidence type="ECO:0000259" key="2">
    <source>
        <dbReference type="Pfam" id="PF14856"/>
    </source>
</evidence>
<proteinExistence type="predicted"/>
<name>A0AAN6N4T9_9PEZI</name>
<comment type="caution">
    <text evidence="3">The sequence shown here is derived from an EMBL/GenBank/DDBJ whole genome shotgun (WGS) entry which is preliminary data.</text>
</comment>
<dbReference type="AlphaFoldDB" id="A0AAN6N4T9"/>
<feature type="domain" description="Ecp2 effector protein-like" evidence="2">
    <location>
        <begin position="108"/>
        <end position="207"/>
    </location>
</feature>
<keyword evidence="1" id="KW-0732">Signal</keyword>
<feature type="chain" id="PRO_5043001579" evidence="1">
    <location>
        <begin position="26"/>
        <end position="223"/>
    </location>
</feature>
<dbReference type="InterPro" id="IPR029226">
    <property type="entry name" value="Ecp2-like"/>
</dbReference>
<keyword evidence="4" id="KW-1185">Reference proteome</keyword>
<organism evidence="3 4">
    <name type="scientific">Diplogelasinospora grovesii</name>
    <dbReference type="NCBI Taxonomy" id="303347"/>
    <lineage>
        <taxon>Eukaryota</taxon>
        <taxon>Fungi</taxon>
        <taxon>Dikarya</taxon>
        <taxon>Ascomycota</taxon>
        <taxon>Pezizomycotina</taxon>
        <taxon>Sordariomycetes</taxon>
        <taxon>Sordariomycetidae</taxon>
        <taxon>Sordariales</taxon>
        <taxon>Diplogelasinosporaceae</taxon>
        <taxon>Diplogelasinospora</taxon>
    </lineage>
</organism>
<evidence type="ECO:0000313" key="3">
    <source>
        <dbReference type="EMBL" id="KAK3938576.1"/>
    </source>
</evidence>
<dbReference type="Pfam" id="PF14856">
    <property type="entry name" value="Hce2"/>
    <property type="match status" value="1"/>
</dbReference>
<evidence type="ECO:0000256" key="1">
    <source>
        <dbReference type="SAM" id="SignalP"/>
    </source>
</evidence>